<reference evidence="2" key="3">
    <citation type="submission" date="2023-05" db="EMBL/GenBank/DDBJ databases">
        <authorList>
            <person name="Smith C.H."/>
        </authorList>
    </citation>
    <scope>NUCLEOTIDE SEQUENCE</scope>
    <source>
        <strain evidence="2">CHS0354</strain>
        <tissue evidence="2">Mantle</tissue>
    </source>
</reference>
<reference evidence="2" key="1">
    <citation type="journal article" date="2021" name="Genome Biol. Evol.">
        <title>A High-Quality Reference Genome for a Parasitic Bivalve with Doubly Uniparental Inheritance (Bivalvia: Unionida).</title>
        <authorList>
            <person name="Smith C.H."/>
        </authorList>
    </citation>
    <scope>NUCLEOTIDE SEQUENCE</scope>
    <source>
        <strain evidence="2">CHS0354</strain>
    </source>
</reference>
<dbReference type="Gene3D" id="1.20.5.320">
    <property type="entry name" value="6-Phosphogluconate Dehydrogenase, domain 3"/>
    <property type="match status" value="1"/>
</dbReference>
<protein>
    <submittedName>
        <fullName evidence="2">Uncharacterized protein</fullName>
    </submittedName>
</protein>
<evidence type="ECO:0000313" key="3">
    <source>
        <dbReference type="Proteomes" id="UP001195483"/>
    </source>
</evidence>
<feature type="compositionally biased region" description="Pro residues" evidence="1">
    <location>
        <begin position="13"/>
        <end position="34"/>
    </location>
</feature>
<reference evidence="2" key="2">
    <citation type="journal article" date="2021" name="Genome Biol. Evol.">
        <title>Developing a high-quality reference genome for a parasitic bivalve with doubly uniparental inheritance (Bivalvia: Unionida).</title>
        <authorList>
            <person name="Smith C.H."/>
        </authorList>
    </citation>
    <scope>NUCLEOTIDE SEQUENCE</scope>
    <source>
        <strain evidence="2">CHS0354</strain>
        <tissue evidence="2">Mantle</tissue>
    </source>
</reference>
<proteinExistence type="predicted"/>
<dbReference type="EMBL" id="JAEAOA010000130">
    <property type="protein sequence ID" value="KAK3580199.1"/>
    <property type="molecule type" value="Genomic_DNA"/>
</dbReference>
<name>A0AAE0VJI3_9BIVA</name>
<feature type="region of interest" description="Disordered" evidence="1">
    <location>
        <begin position="12"/>
        <end position="34"/>
    </location>
</feature>
<sequence length="161" mass="18016">MSLDFLIIFPDLRGPPGPRGPRGPPGPHGPPGSRGPPVVKVYKVLVVLKEMLVLKVFMVFLVLQVQRVKKVNLVNRMKKVIEVKEVTIVNQVKDGERAAKVFEKIHSEELMQRCICPSRLGDIDIKKLGHSNPCSSQIANTHKHVCRVHVMASNKENFSKN</sequence>
<dbReference type="AlphaFoldDB" id="A0AAE0VJI3"/>
<evidence type="ECO:0000313" key="2">
    <source>
        <dbReference type="EMBL" id="KAK3580199.1"/>
    </source>
</evidence>
<comment type="caution">
    <text evidence="2">The sequence shown here is derived from an EMBL/GenBank/DDBJ whole genome shotgun (WGS) entry which is preliminary data.</text>
</comment>
<accession>A0AAE0VJI3</accession>
<dbReference type="Proteomes" id="UP001195483">
    <property type="component" value="Unassembled WGS sequence"/>
</dbReference>
<keyword evidence="3" id="KW-1185">Reference proteome</keyword>
<gene>
    <name evidence="2" type="ORF">CHS0354_001331</name>
</gene>
<organism evidence="2 3">
    <name type="scientific">Potamilus streckersoni</name>
    <dbReference type="NCBI Taxonomy" id="2493646"/>
    <lineage>
        <taxon>Eukaryota</taxon>
        <taxon>Metazoa</taxon>
        <taxon>Spiralia</taxon>
        <taxon>Lophotrochozoa</taxon>
        <taxon>Mollusca</taxon>
        <taxon>Bivalvia</taxon>
        <taxon>Autobranchia</taxon>
        <taxon>Heteroconchia</taxon>
        <taxon>Palaeoheterodonta</taxon>
        <taxon>Unionida</taxon>
        <taxon>Unionoidea</taxon>
        <taxon>Unionidae</taxon>
        <taxon>Ambleminae</taxon>
        <taxon>Lampsilini</taxon>
        <taxon>Potamilus</taxon>
    </lineage>
</organism>
<evidence type="ECO:0000256" key="1">
    <source>
        <dbReference type="SAM" id="MobiDB-lite"/>
    </source>
</evidence>